<evidence type="ECO:0000313" key="1">
    <source>
        <dbReference type="EMBL" id="QUN06913.1"/>
    </source>
</evidence>
<dbReference type="EMBL" id="CP073587">
    <property type="protein sequence ID" value="QUN06913.1"/>
    <property type="molecule type" value="Genomic_DNA"/>
</dbReference>
<reference evidence="1 2" key="1">
    <citation type="submission" date="2021-04" db="EMBL/GenBank/DDBJ databases">
        <title>Novel species identification of genus Shewanella.</title>
        <authorList>
            <person name="Liu G."/>
        </authorList>
    </citation>
    <scope>NUCLEOTIDE SEQUENCE [LARGE SCALE GENOMIC DNA]</scope>
    <source>
        <strain evidence="1 2">FJAT-54481</strain>
    </source>
</reference>
<keyword evidence="2" id="KW-1185">Reference proteome</keyword>
<protein>
    <recommendedName>
        <fullName evidence="3">Chemotaxis protein</fullName>
    </recommendedName>
</protein>
<dbReference type="Proteomes" id="UP000679575">
    <property type="component" value="Chromosome"/>
</dbReference>
<organism evidence="1 2">
    <name type="scientific">Shewanella yunxiaonensis</name>
    <dbReference type="NCBI Taxonomy" id="2829809"/>
    <lineage>
        <taxon>Bacteria</taxon>
        <taxon>Pseudomonadati</taxon>
        <taxon>Pseudomonadota</taxon>
        <taxon>Gammaproteobacteria</taxon>
        <taxon>Alteromonadales</taxon>
        <taxon>Shewanellaceae</taxon>
        <taxon>Shewanella</taxon>
    </lineage>
</organism>
<name>A0ABX7YVW3_9GAMM</name>
<proteinExistence type="predicted"/>
<gene>
    <name evidence="1" type="ORF">KDN34_05565</name>
</gene>
<evidence type="ECO:0000313" key="2">
    <source>
        <dbReference type="Proteomes" id="UP000679575"/>
    </source>
</evidence>
<accession>A0ABX7YVW3</accession>
<dbReference type="RefSeq" id="WP_212595919.1">
    <property type="nucleotide sequence ID" value="NZ_CP073587.1"/>
</dbReference>
<sequence>MPLPLIIGVAALGAAAFGAKKGYDGYQKHSEADEIVDNAEKKYRTHKNVFESHEEKTTNAFTELGTQELDIGKQFNEFNELATELLEKLNNASGKRLAINIPAHKLQKIENYSYTAVGVLGTAAGAGIGGIAAGFAVYGGVMTLGAASTGTAIASLSGVAATNATLAAIGGGSLATGGLGMAGGTAILGGAVAAPILAIAGWAYDKHGEESLDNARKIRREVNEAVEKLETMSNQHLEIQAYISKVKDAIDAIYIQFEEYFDSLRLVSRVIKNAQKTGANVSENLKDDSIITDIENGYALAAIIVDIIETPIFKVNKKDDQVVIDENGAPSLQTDKDGFNILNSDEIDVAISNANSEAAKY</sequence>
<evidence type="ECO:0008006" key="3">
    <source>
        <dbReference type="Google" id="ProtNLM"/>
    </source>
</evidence>